<feature type="repeat" description="WD" evidence="1">
    <location>
        <begin position="74"/>
        <end position="115"/>
    </location>
</feature>
<organism evidence="2 3">
    <name type="scientific">Lagenidium giganteum</name>
    <dbReference type="NCBI Taxonomy" id="4803"/>
    <lineage>
        <taxon>Eukaryota</taxon>
        <taxon>Sar</taxon>
        <taxon>Stramenopiles</taxon>
        <taxon>Oomycota</taxon>
        <taxon>Peronosporomycetes</taxon>
        <taxon>Pythiales</taxon>
        <taxon>Pythiaceae</taxon>
    </lineage>
</organism>
<dbReference type="Gene3D" id="2.130.10.10">
    <property type="entry name" value="YVTN repeat-like/Quinoprotein amine dehydrogenase"/>
    <property type="match status" value="1"/>
</dbReference>
<dbReference type="InterPro" id="IPR036322">
    <property type="entry name" value="WD40_repeat_dom_sf"/>
</dbReference>
<gene>
    <name evidence="2" type="ORF">N0F65_003086</name>
</gene>
<evidence type="ECO:0000313" key="3">
    <source>
        <dbReference type="Proteomes" id="UP001146120"/>
    </source>
</evidence>
<accession>A0AAV2YM16</accession>
<name>A0AAV2YM16_9STRA</name>
<dbReference type="AlphaFoldDB" id="A0AAV2YM16"/>
<dbReference type="PROSITE" id="PS50082">
    <property type="entry name" value="WD_REPEATS_2"/>
    <property type="match status" value="2"/>
</dbReference>
<dbReference type="Pfam" id="PF00400">
    <property type="entry name" value="WD40"/>
    <property type="match status" value="3"/>
</dbReference>
<dbReference type="Proteomes" id="UP001146120">
    <property type="component" value="Unassembled WGS sequence"/>
</dbReference>
<dbReference type="InterPro" id="IPR001680">
    <property type="entry name" value="WD40_rpt"/>
</dbReference>
<reference evidence="2" key="2">
    <citation type="journal article" date="2023" name="Microbiol Resour">
        <title>Decontamination and Annotation of the Draft Genome Sequence of the Oomycete Lagenidium giganteum ARSEF 373.</title>
        <authorList>
            <person name="Morgan W.R."/>
            <person name="Tartar A."/>
        </authorList>
    </citation>
    <scope>NUCLEOTIDE SEQUENCE</scope>
    <source>
        <strain evidence="2">ARSEF 373</strain>
    </source>
</reference>
<dbReference type="PROSITE" id="PS50294">
    <property type="entry name" value="WD_REPEATS_REGION"/>
    <property type="match status" value="1"/>
</dbReference>
<dbReference type="InterPro" id="IPR015943">
    <property type="entry name" value="WD40/YVTN_repeat-like_dom_sf"/>
</dbReference>
<sequence>MDDAPKTFRAQYNRAVPLEHIPTQLFQTFTGHTGGIQSLQWNPQFPLLFLSTSLDHSVRVWSMASPSGECRRTLLHHTQAVRRAQWSPDGRCMLSGGLDHRAVYADVETAQTVRVFSHDATAERVTAVTIPTSSPSLALLGLDSGRMLCCDLRAASTSVNKVYDKSLGYVHDLLCLSAPSSADTRFVSSTTIRQRNASHRTLLVWDLRTTALLFDRLDEEMYARPCLRLHPMKPWFLAQSSGDYASMFSATAPYKRRKRMAAFKHHKVGASSVQCSFSATGALVATGDLGGNVVVYDTETQQVVKRLRVQRSRLDACLSAEFHPMVHSMLLAAGQDRQIYLYH</sequence>
<evidence type="ECO:0000313" key="2">
    <source>
        <dbReference type="EMBL" id="DAZ94916.1"/>
    </source>
</evidence>
<dbReference type="InterPro" id="IPR053053">
    <property type="entry name" value="WD_repeat_protein"/>
</dbReference>
<dbReference type="SUPFAM" id="SSF50978">
    <property type="entry name" value="WD40 repeat-like"/>
    <property type="match status" value="1"/>
</dbReference>
<dbReference type="EMBL" id="DAKRPA010000227">
    <property type="protein sequence ID" value="DAZ94916.1"/>
    <property type="molecule type" value="Genomic_DNA"/>
</dbReference>
<dbReference type="PANTHER" id="PTHR44566">
    <property type="entry name" value="TRANSDUCIN/WD40 REPEAT-LIKE SUPERFAMILY PROTEIN"/>
    <property type="match status" value="1"/>
</dbReference>
<evidence type="ECO:0000256" key="1">
    <source>
        <dbReference type="PROSITE-ProRule" id="PRU00221"/>
    </source>
</evidence>
<dbReference type="PANTHER" id="PTHR44566:SF1">
    <property type="entry name" value="WD REPEAT-CONTAINING PROTEIN 25"/>
    <property type="match status" value="1"/>
</dbReference>
<reference evidence="2" key="1">
    <citation type="submission" date="2022-11" db="EMBL/GenBank/DDBJ databases">
        <authorList>
            <person name="Morgan W.R."/>
            <person name="Tartar A."/>
        </authorList>
    </citation>
    <scope>NUCLEOTIDE SEQUENCE</scope>
    <source>
        <strain evidence="2">ARSEF 373</strain>
    </source>
</reference>
<feature type="repeat" description="WD" evidence="1">
    <location>
        <begin position="29"/>
        <end position="65"/>
    </location>
</feature>
<keyword evidence="1" id="KW-0853">WD repeat</keyword>
<proteinExistence type="predicted"/>
<protein>
    <submittedName>
        <fullName evidence="2">Uncharacterized protein</fullName>
    </submittedName>
</protein>
<dbReference type="SMART" id="SM00320">
    <property type="entry name" value="WD40"/>
    <property type="match status" value="4"/>
</dbReference>
<keyword evidence="3" id="KW-1185">Reference proteome</keyword>
<comment type="caution">
    <text evidence="2">The sequence shown here is derived from an EMBL/GenBank/DDBJ whole genome shotgun (WGS) entry which is preliminary data.</text>
</comment>